<evidence type="ECO:0000313" key="1">
    <source>
        <dbReference type="EMBL" id="SHM69671.1"/>
    </source>
</evidence>
<reference evidence="1 2" key="1">
    <citation type="submission" date="2016-11" db="EMBL/GenBank/DDBJ databases">
        <authorList>
            <person name="Jaros S."/>
            <person name="Januszkiewicz K."/>
            <person name="Wedrychowicz H."/>
        </authorList>
    </citation>
    <scope>NUCLEOTIDE SEQUENCE [LARGE SCALE GENOMIC DNA]</scope>
    <source>
        <strain evidence="1 2">CGMCC 1.6102</strain>
    </source>
</reference>
<sequence>MQPSVLDSAVVSGLLDRLETLSGDEKPLWGRMSVTEMLHHCNLANQRVLSWDKPVLPASLKQKITKFVVLKLIPVFPKDVKTAPQFDTKGKINREAFDREKKLFASCLHEFYRPGASFNAPHPFFGPLDTVEWGHVVWLHVDHHLRQFGV</sequence>
<gene>
    <name evidence="1" type="ORF">SAMN04488057_1032</name>
</gene>
<dbReference type="OrthoDB" id="2599194at2"/>
<keyword evidence="2" id="KW-1185">Reference proteome</keyword>
<organism evidence="1 2">
    <name type="scientific">Cyclobacterium lianum</name>
    <dbReference type="NCBI Taxonomy" id="388280"/>
    <lineage>
        <taxon>Bacteria</taxon>
        <taxon>Pseudomonadati</taxon>
        <taxon>Bacteroidota</taxon>
        <taxon>Cytophagia</taxon>
        <taxon>Cytophagales</taxon>
        <taxon>Cyclobacteriaceae</taxon>
        <taxon>Cyclobacterium</taxon>
    </lineage>
</organism>
<dbReference type="STRING" id="388280.SAMN04488057_1032"/>
<dbReference type="Proteomes" id="UP000184513">
    <property type="component" value="Unassembled WGS sequence"/>
</dbReference>
<evidence type="ECO:0000313" key="2">
    <source>
        <dbReference type="Proteomes" id="UP000184513"/>
    </source>
</evidence>
<dbReference type="InterPro" id="IPR011463">
    <property type="entry name" value="DUF1569"/>
</dbReference>
<name>A0A1M7KVR3_9BACT</name>
<accession>A0A1M7KVR3</accession>
<dbReference type="InterPro" id="IPR034660">
    <property type="entry name" value="DinB/YfiT-like"/>
</dbReference>
<dbReference type="Gene3D" id="1.20.120.450">
    <property type="entry name" value="dinb family like domain"/>
    <property type="match status" value="1"/>
</dbReference>
<dbReference type="RefSeq" id="WP_073093229.1">
    <property type="nucleotide sequence ID" value="NZ_FRCY01000003.1"/>
</dbReference>
<dbReference type="Pfam" id="PF07606">
    <property type="entry name" value="DUF1569"/>
    <property type="match status" value="1"/>
</dbReference>
<dbReference type="AlphaFoldDB" id="A0A1M7KVR3"/>
<dbReference type="SUPFAM" id="SSF109854">
    <property type="entry name" value="DinB/YfiT-like putative metalloenzymes"/>
    <property type="match status" value="1"/>
</dbReference>
<dbReference type="EMBL" id="FRCY01000003">
    <property type="protein sequence ID" value="SHM69671.1"/>
    <property type="molecule type" value="Genomic_DNA"/>
</dbReference>
<proteinExistence type="predicted"/>
<evidence type="ECO:0008006" key="3">
    <source>
        <dbReference type="Google" id="ProtNLM"/>
    </source>
</evidence>
<protein>
    <recommendedName>
        <fullName evidence="3">DUF1569 domain-containing protein</fullName>
    </recommendedName>
</protein>